<dbReference type="Proteomes" id="UP000032068">
    <property type="component" value="Unassembled WGS sequence"/>
</dbReference>
<protein>
    <recommendedName>
        <fullName evidence="4">DUF1090 family protein</fullName>
    </recommendedName>
</protein>
<comment type="caution">
    <text evidence="2">The sequence shown here is derived from an EMBL/GenBank/DDBJ whole genome shotgun (WGS) entry which is preliminary data.</text>
</comment>
<sequence length="108" mass="10890">MRLSILFCSAALALASSFAHAAEDTQLKCQQKLSANAEKIAQVKQLAGLLGNQQANDAIAQVEGGCDQLGANAATSGETVAQAQGDSKADNIAAAAETLKGLGSLFGK</sequence>
<gene>
    <name evidence="2" type="ORF">RU08_03590</name>
</gene>
<dbReference type="RefSeq" id="WP_042552434.1">
    <property type="nucleotide sequence ID" value="NZ_JXQW01000006.1"/>
</dbReference>
<evidence type="ECO:0000313" key="3">
    <source>
        <dbReference type="Proteomes" id="UP000032068"/>
    </source>
</evidence>
<organism evidence="2 3">
    <name type="scientific">Pseudomonas fulva</name>
    <dbReference type="NCBI Taxonomy" id="47880"/>
    <lineage>
        <taxon>Bacteria</taxon>
        <taxon>Pseudomonadati</taxon>
        <taxon>Pseudomonadota</taxon>
        <taxon>Gammaproteobacteria</taxon>
        <taxon>Pseudomonadales</taxon>
        <taxon>Pseudomonadaceae</taxon>
        <taxon>Pseudomonas</taxon>
    </lineage>
</organism>
<evidence type="ECO:0000256" key="1">
    <source>
        <dbReference type="SAM" id="SignalP"/>
    </source>
</evidence>
<proteinExistence type="predicted"/>
<accession>A0A0D0JH49</accession>
<feature type="chain" id="PRO_5002213495" description="DUF1090 family protein" evidence="1">
    <location>
        <begin position="22"/>
        <end position="108"/>
    </location>
</feature>
<feature type="signal peptide" evidence="1">
    <location>
        <begin position="1"/>
        <end position="21"/>
    </location>
</feature>
<evidence type="ECO:0000313" key="2">
    <source>
        <dbReference type="EMBL" id="KIQ05287.1"/>
    </source>
</evidence>
<name>A0A0D0JH49_9PSED</name>
<dbReference type="AlphaFoldDB" id="A0A0D0JH49"/>
<dbReference type="EMBL" id="JXQW01000006">
    <property type="protein sequence ID" value="KIQ05287.1"/>
    <property type="molecule type" value="Genomic_DNA"/>
</dbReference>
<reference evidence="2 3" key="1">
    <citation type="submission" date="2014-12" db="EMBL/GenBank/DDBJ databases">
        <title>16Stimator: statistical estimation of ribosomal gene copy numbers from draft genome assemblies.</title>
        <authorList>
            <person name="Perisin M.A."/>
            <person name="Vetter M."/>
            <person name="Gilbert J.A."/>
            <person name="Bergelson J."/>
        </authorList>
    </citation>
    <scope>NUCLEOTIDE SEQUENCE [LARGE SCALE GENOMIC DNA]</scope>
    <source>
        <strain evidence="2 3">MEJ086</strain>
    </source>
</reference>
<dbReference type="OrthoDB" id="6899136at2"/>
<keyword evidence="1" id="KW-0732">Signal</keyword>
<evidence type="ECO:0008006" key="4">
    <source>
        <dbReference type="Google" id="ProtNLM"/>
    </source>
</evidence>